<accession>A0A4Q9PAV2</accession>
<evidence type="ECO:0000313" key="1">
    <source>
        <dbReference type="EMBL" id="TBU51598.1"/>
    </source>
</evidence>
<dbReference type="AlphaFoldDB" id="A0A4Q9PAV2"/>
<dbReference type="EMBL" id="ML145303">
    <property type="protein sequence ID" value="TBU51598.1"/>
    <property type="molecule type" value="Genomic_DNA"/>
</dbReference>
<dbReference type="Proteomes" id="UP000292082">
    <property type="component" value="Unassembled WGS sequence"/>
</dbReference>
<evidence type="ECO:0000313" key="2">
    <source>
        <dbReference type="Proteomes" id="UP000292082"/>
    </source>
</evidence>
<organism evidence="1 2">
    <name type="scientific">Dichomitus squalens</name>
    <dbReference type="NCBI Taxonomy" id="114155"/>
    <lineage>
        <taxon>Eukaryota</taxon>
        <taxon>Fungi</taxon>
        <taxon>Dikarya</taxon>
        <taxon>Basidiomycota</taxon>
        <taxon>Agaricomycotina</taxon>
        <taxon>Agaricomycetes</taxon>
        <taxon>Polyporales</taxon>
        <taxon>Polyporaceae</taxon>
        <taxon>Dichomitus</taxon>
    </lineage>
</organism>
<gene>
    <name evidence="1" type="ORF">BD310DRAFT_941951</name>
</gene>
<name>A0A4Q9PAV2_9APHY</name>
<sequence>MSPFSLLVASPVTPCLWDVSGYHLLAVDFANRTTCGSKLRRSKSLSEWGGSGYTERTDLVALPPSRPTTELFEGVRGLRVLMSIIWIVHVD</sequence>
<reference evidence="1 2" key="1">
    <citation type="submission" date="2019-01" db="EMBL/GenBank/DDBJ databases">
        <title>Draft genome sequences of three monokaryotic isolates of the white-rot basidiomycete fungus Dichomitus squalens.</title>
        <authorList>
            <consortium name="DOE Joint Genome Institute"/>
            <person name="Lopez S.C."/>
            <person name="Andreopoulos B."/>
            <person name="Pangilinan J."/>
            <person name="Lipzen A."/>
            <person name="Riley R."/>
            <person name="Ahrendt S."/>
            <person name="Ng V."/>
            <person name="Barry K."/>
            <person name="Daum C."/>
            <person name="Grigoriev I.V."/>
            <person name="Hilden K.S."/>
            <person name="Makela M.R."/>
            <person name="de Vries R.P."/>
        </authorList>
    </citation>
    <scope>NUCLEOTIDE SEQUENCE [LARGE SCALE GENOMIC DNA]</scope>
    <source>
        <strain evidence="1 2">CBS 464.89</strain>
    </source>
</reference>
<protein>
    <submittedName>
        <fullName evidence="1">Uncharacterized protein</fullName>
    </submittedName>
</protein>
<proteinExistence type="predicted"/>
<keyword evidence="2" id="KW-1185">Reference proteome</keyword>